<proteinExistence type="predicted"/>
<dbReference type="AlphaFoldDB" id="A0A813INY6"/>
<gene>
    <name evidence="3" type="ORF">PGLA2088_LOCUS9972</name>
</gene>
<evidence type="ECO:0000313" key="3">
    <source>
        <dbReference type="EMBL" id="CAE8652800.1"/>
    </source>
</evidence>
<comment type="caution">
    <text evidence="3">The sequence shown here is derived from an EMBL/GenBank/DDBJ whole genome shotgun (WGS) entry which is preliminary data.</text>
</comment>
<evidence type="ECO:0000256" key="2">
    <source>
        <dbReference type="SAM" id="SignalP"/>
    </source>
</evidence>
<evidence type="ECO:0000313" key="4">
    <source>
        <dbReference type="Proteomes" id="UP000626109"/>
    </source>
</evidence>
<dbReference type="EMBL" id="CAJNNW010011123">
    <property type="protein sequence ID" value="CAE8652800.1"/>
    <property type="molecule type" value="Genomic_DNA"/>
</dbReference>
<organism evidence="3 4">
    <name type="scientific">Polarella glacialis</name>
    <name type="common">Dinoflagellate</name>
    <dbReference type="NCBI Taxonomy" id="89957"/>
    <lineage>
        <taxon>Eukaryota</taxon>
        <taxon>Sar</taxon>
        <taxon>Alveolata</taxon>
        <taxon>Dinophyceae</taxon>
        <taxon>Suessiales</taxon>
        <taxon>Suessiaceae</taxon>
        <taxon>Polarella</taxon>
    </lineage>
</organism>
<protein>
    <submittedName>
        <fullName evidence="3">Uncharacterized protein</fullName>
    </submittedName>
</protein>
<feature type="signal peptide" evidence="2">
    <location>
        <begin position="1"/>
        <end position="32"/>
    </location>
</feature>
<feature type="chain" id="PRO_5032994225" evidence="2">
    <location>
        <begin position="33"/>
        <end position="99"/>
    </location>
</feature>
<reference evidence="3" key="1">
    <citation type="submission" date="2021-02" db="EMBL/GenBank/DDBJ databases">
        <authorList>
            <person name="Dougan E. K."/>
            <person name="Rhodes N."/>
            <person name="Thang M."/>
            <person name="Chan C."/>
        </authorList>
    </citation>
    <scope>NUCLEOTIDE SEQUENCE</scope>
</reference>
<name>A0A813INY6_POLGL</name>
<sequence length="99" mass="10153">MTGTPRSAESGKVLRILLLAIFASAVVLPSNAYGVQLFPEEAEGVELGQAPMLSEHDGKQSPLDAAREGNLAPNGASPKREAILRSLIAGLSTSLGAGI</sequence>
<dbReference type="Proteomes" id="UP000626109">
    <property type="component" value="Unassembled WGS sequence"/>
</dbReference>
<feature type="non-terminal residue" evidence="3">
    <location>
        <position position="99"/>
    </location>
</feature>
<keyword evidence="2" id="KW-0732">Signal</keyword>
<evidence type="ECO:0000256" key="1">
    <source>
        <dbReference type="SAM" id="MobiDB-lite"/>
    </source>
</evidence>
<accession>A0A813INY6</accession>
<feature type="region of interest" description="Disordered" evidence="1">
    <location>
        <begin position="48"/>
        <end position="77"/>
    </location>
</feature>